<dbReference type="Proteomes" id="UP001204798">
    <property type="component" value="Unassembled WGS sequence"/>
</dbReference>
<accession>A0ABT2ELG0</accession>
<comment type="caution">
    <text evidence="1">The sequence shown here is derived from an EMBL/GenBank/DDBJ whole genome shotgun (WGS) entry which is preliminary data.</text>
</comment>
<keyword evidence="2" id="KW-1185">Reference proteome</keyword>
<dbReference type="Gene3D" id="3.30.300.280">
    <property type="entry name" value="S-adenosylmethionine synthetase, C-terminal domain"/>
    <property type="match status" value="2"/>
</dbReference>
<dbReference type="RefSeq" id="WP_259092315.1">
    <property type="nucleotide sequence ID" value="NZ_CP130454.1"/>
</dbReference>
<evidence type="ECO:0000313" key="2">
    <source>
        <dbReference type="Proteomes" id="UP001204798"/>
    </source>
</evidence>
<organism evidence="1 2">
    <name type="scientific">Candidatus Fervidibacter sacchari</name>
    <dbReference type="NCBI Taxonomy" id="1448929"/>
    <lineage>
        <taxon>Bacteria</taxon>
        <taxon>Candidatus Fervidibacterota</taxon>
        <taxon>Candidatus Fervidibacter</taxon>
    </lineage>
</organism>
<reference evidence="1 2" key="1">
    <citation type="submission" date="2022-08" db="EMBL/GenBank/DDBJ databases">
        <title>Bacterial and archaeal communities from various locations to study Microbial Dark Matter (Phase II).</title>
        <authorList>
            <person name="Stepanauskas R."/>
        </authorList>
    </citation>
    <scope>NUCLEOTIDE SEQUENCE [LARGE SCALE GENOMIC DNA]</scope>
    <source>
        <strain evidence="1 2">PD1</strain>
    </source>
</reference>
<dbReference type="PANTHER" id="PTHR36697:SF1">
    <property type="entry name" value="S-ADENOSYLMETHIONINE SYNTHASE"/>
    <property type="match status" value="1"/>
</dbReference>
<dbReference type="Pfam" id="PF01941">
    <property type="entry name" value="AdoMet_Synthase"/>
    <property type="match status" value="1"/>
</dbReference>
<keyword evidence="1" id="KW-0808">Transferase</keyword>
<dbReference type="GO" id="GO:0004478">
    <property type="term" value="F:methionine adenosyltransferase activity"/>
    <property type="evidence" value="ECO:0007669"/>
    <property type="project" value="UniProtKB-EC"/>
</dbReference>
<dbReference type="EMBL" id="JANUCP010000001">
    <property type="protein sequence ID" value="MCS3917785.1"/>
    <property type="molecule type" value="Genomic_DNA"/>
</dbReference>
<proteinExistence type="predicted"/>
<dbReference type="NCBIfam" id="NF003366">
    <property type="entry name" value="PRK04439.1-5"/>
    <property type="match status" value="1"/>
</dbReference>
<protein>
    <submittedName>
        <fullName evidence="1">S-adenosylmethionine synthetase</fullName>
        <ecNumber evidence="1">2.5.1.6</ecNumber>
    </submittedName>
</protein>
<evidence type="ECO:0000313" key="1">
    <source>
        <dbReference type="EMBL" id="MCS3917785.1"/>
    </source>
</evidence>
<name>A0ABT2ELG0_9BACT</name>
<dbReference type="EC" id="2.5.1.6" evidence="1"/>
<dbReference type="InterPro" id="IPR027790">
    <property type="entry name" value="AdoMet_synthase_2_family"/>
</dbReference>
<dbReference type="InterPro" id="IPR042544">
    <property type="entry name" value="AdoMet_synthase_3"/>
</dbReference>
<sequence length="394" mass="44060">MARVQVVDGKNLLVEEMPVEIVERKGRGHPDSLCDGAAEELSVALCKFYREKVGRILHHNVDKAVLVGGSSEANFGGGKVTAPIQIYIVGRATLQWDGCQIDLEELFRDSIVQWLCRQVRHLKPEHLQLNFKVRRGSADLQKIFYDEDKPPLANDTSFAVGFAPLSELERLVLETEQFLNSEEGKRRFPQLGEDIKVMGVRDGDLIRLTIAAAFVSSLTPDRETYESVKEQIARFVEEEFAPKFTKRRVEVFVNTADTPDSAYLTVTGTSAEAGDDGQVGRGNRASGLITPYRPMTLEAVAGKNPVSHVGKVYSIMTQIIAQRIVERIPEAKQVYCYMVSQIGKPITDPQVVSVEIWGVPAAKVENEVKAVVDEVLGSWKQIRDGFVERRWQIY</sequence>
<gene>
    <name evidence="1" type="ORF">M2350_000182</name>
</gene>
<dbReference type="Gene3D" id="3.30.300.10">
    <property type="match status" value="1"/>
</dbReference>
<dbReference type="PANTHER" id="PTHR36697">
    <property type="entry name" value="S-ADENOSYLMETHIONINE SYNTHASE"/>
    <property type="match status" value="1"/>
</dbReference>